<dbReference type="InterPro" id="IPR006419">
    <property type="entry name" value="NMN_transpt_PnuC"/>
</dbReference>
<feature type="transmembrane region" description="Helical" evidence="10">
    <location>
        <begin position="59"/>
        <end position="76"/>
    </location>
</feature>
<keyword evidence="8 10" id="KW-1133">Transmembrane helix</keyword>
<evidence type="ECO:0000256" key="4">
    <source>
        <dbReference type="ARBA" id="ARBA00017522"/>
    </source>
</evidence>
<name>A0A5C5WEB2_9BACT</name>
<evidence type="ECO:0000256" key="2">
    <source>
        <dbReference type="ARBA" id="ARBA00004651"/>
    </source>
</evidence>
<comment type="subcellular location">
    <subcellularLocation>
        <location evidence="2">Cell membrane</location>
        <topology evidence="2">Multi-pass membrane protein</topology>
    </subcellularLocation>
</comment>
<feature type="transmembrane region" description="Helical" evidence="10">
    <location>
        <begin position="166"/>
        <end position="183"/>
    </location>
</feature>
<evidence type="ECO:0000256" key="5">
    <source>
        <dbReference type="ARBA" id="ARBA00022448"/>
    </source>
</evidence>
<dbReference type="Pfam" id="PF04973">
    <property type="entry name" value="NMN_transporter"/>
    <property type="match status" value="1"/>
</dbReference>
<keyword evidence="6" id="KW-1003">Cell membrane</keyword>
<keyword evidence="12" id="KW-1185">Reference proteome</keyword>
<evidence type="ECO:0000313" key="12">
    <source>
        <dbReference type="Proteomes" id="UP000318995"/>
    </source>
</evidence>
<keyword evidence="9 10" id="KW-0472">Membrane</keyword>
<evidence type="ECO:0000256" key="7">
    <source>
        <dbReference type="ARBA" id="ARBA00022692"/>
    </source>
</evidence>
<dbReference type="NCBIfam" id="TIGR01528">
    <property type="entry name" value="NMN_trans_PnuC"/>
    <property type="match status" value="1"/>
</dbReference>
<organism evidence="11 12">
    <name type="scientific">Botrimarina hoheduenensis</name>
    <dbReference type="NCBI Taxonomy" id="2528000"/>
    <lineage>
        <taxon>Bacteria</taxon>
        <taxon>Pseudomonadati</taxon>
        <taxon>Planctomycetota</taxon>
        <taxon>Planctomycetia</taxon>
        <taxon>Pirellulales</taxon>
        <taxon>Lacipirellulaceae</taxon>
        <taxon>Botrimarina</taxon>
    </lineage>
</organism>
<feature type="transmembrane region" description="Helical" evidence="10">
    <location>
        <begin position="189"/>
        <end position="206"/>
    </location>
</feature>
<feature type="transmembrane region" description="Helical" evidence="10">
    <location>
        <begin position="112"/>
        <end position="130"/>
    </location>
</feature>
<accession>A0A5C5WEB2</accession>
<sequence length="228" mass="25149">MKLNESNTTLLLIAAVGLLATAMAISGLASRLESASFITGALCVWLTVKQNIWNFPIGLINVSTFCVVFYQSQLYADAGLQVVYFGLGLIGWYLWLHGGANRTALKVSRATAWELSLICVFIAASTLGLWKALAQVGGSASFWDALTTSISLASQWLLNRKRLESWIGWIIVDIIYVPLYIYKDLYLTAILYGLFLLMAVMGLRAWRATWRQDSEINGAEVLVEGAIL</sequence>
<feature type="transmembrane region" description="Helical" evidence="10">
    <location>
        <begin position="82"/>
        <end position="100"/>
    </location>
</feature>
<gene>
    <name evidence="11" type="primary">pnuC</name>
    <name evidence="11" type="ORF">Pla111_07280</name>
</gene>
<keyword evidence="7 10" id="KW-0812">Transmembrane</keyword>
<feature type="transmembrane region" description="Helical" evidence="10">
    <location>
        <begin position="142"/>
        <end position="159"/>
    </location>
</feature>
<dbReference type="GO" id="GO:0034257">
    <property type="term" value="F:nicotinamide riboside transmembrane transporter activity"/>
    <property type="evidence" value="ECO:0007669"/>
    <property type="project" value="InterPro"/>
</dbReference>
<dbReference type="AlphaFoldDB" id="A0A5C5WEB2"/>
<evidence type="ECO:0000256" key="9">
    <source>
        <dbReference type="ARBA" id="ARBA00023136"/>
    </source>
</evidence>
<dbReference type="EMBL" id="SJPH01000001">
    <property type="protein sequence ID" value="TWT48950.1"/>
    <property type="molecule type" value="Genomic_DNA"/>
</dbReference>
<dbReference type="Proteomes" id="UP000318995">
    <property type="component" value="Unassembled WGS sequence"/>
</dbReference>
<dbReference type="GO" id="GO:0005886">
    <property type="term" value="C:plasma membrane"/>
    <property type="evidence" value="ECO:0007669"/>
    <property type="project" value="UniProtKB-SubCell"/>
</dbReference>
<comment type="similarity">
    <text evidence="3">Belongs to the nicotinamide ribonucleoside (NR) uptake permease (TC 4.B.1) family.</text>
</comment>
<evidence type="ECO:0000256" key="8">
    <source>
        <dbReference type="ARBA" id="ARBA00022989"/>
    </source>
</evidence>
<reference evidence="11 12" key="1">
    <citation type="submission" date="2019-02" db="EMBL/GenBank/DDBJ databases">
        <title>Deep-cultivation of Planctomycetes and their phenomic and genomic characterization uncovers novel biology.</title>
        <authorList>
            <person name="Wiegand S."/>
            <person name="Jogler M."/>
            <person name="Boedeker C."/>
            <person name="Pinto D."/>
            <person name="Vollmers J."/>
            <person name="Rivas-Marin E."/>
            <person name="Kohn T."/>
            <person name="Peeters S.H."/>
            <person name="Heuer A."/>
            <person name="Rast P."/>
            <person name="Oberbeckmann S."/>
            <person name="Bunk B."/>
            <person name="Jeske O."/>
            <person name="Meyerdierks A."/>
            <person name="Storesund J.E."/>
            <person name="Kallscheuer N."/>
            <person name="Luecker S."/>
            <person name="Lage O.M."/>
            <person name="Pohl T."/>
            <person name="Merkel B.J."/>
            <person name="Hornburger P."/>
            <person name="Mueller R.-W."/>
            <person name="Bruemmer F."/>
            <person name="Labrenz M."/>
            <person name="Spormann A.M."/>
            <person name="Op Den Camp H."/>
            <person name="Overmann J."/>
            <person name="Amann R."/>
            <person name="Jetten M.S.M."/>
            <person name="Mascher T."/>
            <person name="Medema M.H."/>
            <person name="Devos D.P."/>
            <person name="Kaster A.-K."/>
            <person name="Ovreas L."/>
            <person name="Rohde M."/>
            <person name="Galperin M.Y."/>
            <person name="Jogler C."/>
        </authorList>
    </citation>
    <scope>NUCLEOTIDE SEQUENCE [LARGE SCALE GENOMIC DNA]</scope>
    <source>
        <strain evidence="11 12">Pla111</strain>
    </source>
</reference>
<proteinExistence type="inferred from homology"/>
<comment type="caution">
    <text evidence="11">The sequence shown here is derived from an EMBL/GenBank/DDBJ whole genome shotgun (WGS) entry which is preliminary data.</text>
</comment>
<keyword evidence="5" id="KW-0813">Transport</keyword>
<evidence type="ECO:0000256" key="6">
    <source>
        <dbReference type="ARBA" id="ARBA00022475"/>
    </source>
</evidence>
<comment type="function">
    <text evidence="1">Required for nicotinamide riboside transport across the inner membrane.</text>
</comment>
<evidence type="ECO:0000256" key="10">
    <source>
        <dbReference type="SAM" id="Phobius"/>
    </source>
</evidence>
<evidence type="ECO:0000256" key="3">
    <source>
        <dbReference type="ARBA" id="ARBA00006669"/>
    </source>
</evidence>
<evidence type="ECO:0000256" key="1">
    <source>
        <dbReference type="ARBA" id="ARBA00002672"/>
    </source>
</evidence>
<dbReference type="PANTHER" id="PTHR36122:SF2">
    <property type="entry name" value="NICOTINAMIDE RIBOSIDE TRANSPORTER PNUC"/>
    <property type="match status" value="1"/>
</dbReference>
<protein>
    <recommendedName>
        <fullName evidence="4">Nicotinamide riboside transporter PnuC</fullName>
    </recommendedName>
</protein>
<dbReference type="OrthoDB" id="9791248at2"/>
<dbReference type="PANTHER" id="PTHR36122">
    <property type="entry name" value="NICOTINAMIDE RIBOSIDE TRANSPORTER PNUC"/>
    <property type="match status" value="1"/>
</dbReference>
<evidence type="ECO:0000313" key="11">
    <source>
        <dbReference type="EMBL" id="TWT48950.1"/>
    </source>
</evidence>